<evidence type="ECO:0000313" key="4">
    <source>
        <dbReference type="Proteomes" id="UP000593577"/>
    </source>
</evidence>
<comment type="caution">
    <text evidence="3">The sequence shown here is derived from an EMBL/GenBank/DDBJ whole genome shotgun (WGS) entry which is preliminary data.</text>
</comment>
<name>A0A7J8YTL4_GOSAI</name>
<dbReference type="AlphaFoldDB" id="A0A7J8YTL4"/>
<dbReference type="EMBL" id="JABFAA010351547">
    <property type="protein sequence ID" value="MBA0702444.1"/>
    <property type="molecule type" value="Genomic_DNA"/>
</dbReference>
<dbReference type="Pfam" id="PF13456">
    <property type="entry name" value="RVT_3"/>
    <property type="match status" value="1"/>
</dbReference>
<dbReference type="GO" id="GO:0003676">
    <property type="term" value="F:nucleic acid binding"/>
    <property type="evidence" value="ECO:0007669"/>
    <property type="project" value="InterPro"/>
</dbReference>
<keyword evidence="1" id="KW-1133">Transmembrane helix</keyword>
<dbReference type="PANTHER" id="PTHR47074:SF61">
    <property type="entry name" value="RNASE H TYPE-1 DOMAIN-CONTAINING PROTEIN"/>
    <property type="match status" value="1"/>
</dbReference>
<protein>
    <recommendedName>
        <fullName evidence="2">RNase H type-1 domain-containing protein</fullName>
    </recommendedName>
</protein>
<dbReference type="GO" id="GO:0004523">
    <property type="term" value="F:RNA-DNA hybrid ribonuclease activity"/>
    <property type="evidence" value="ECO:0007669"/>
    <property type="project" value="InterPro"/>
</dbReference>
<evidence type="ECO:0000313" key="3">
    <source>
        <dbReference type="EMBL" id="MBA0702444.1"/>
    </source>
</evidence>
<organism evidence="3 4">
    <name type="scientific">Gossypium aridum</name>
    <name type="common">American cotton</name>
    <name type="synonym">Erioxylum aridum</name>
    <dbReference type="NCBI Taxonomy" id="34290"/>
    <lineage>
        <taxon>Eukaryota</taxon>
        <taxon>Viridiplantae</taxon>
        <taxon>Streptophyta</taxon>
        <taxon>Embryophyta</taxon>
        <taxon>Tracheophyta</taxon>
        <taxon>Spermatophyta</taxon>
        <taxon>Magnoliopsida</taxon>
        <taxon>eudicotyledons</taxon>
        <taxon>Gunneridae</taxon>
        <taxon>Pentapetalae</taxon>
        <taxon>rosids</taxon>
        <taxon>malvids</taxon>
        <taxon>Malvales</taxon>
        <taxon>Malvaceae</taxon>
        <taxon>Malvoideae</taxon>
        <taxon>Gossypium</taxon>
    </lineage>
</organism>
<keyword evidence="1" id="KW-0812">Transmembrane</keyword>
<dbReference type="PANTHER" id="PTHR47074">
    <property type="entry name" value="BNAC02G40300D PROTEIN"/>
    <property type="match status" value="1"/>
</dbReference>
<dbReference type="InterPro" id="IPR052929">
    <property type="entry name" value="RNase_H-like_EbsB-rel"/>
</dbReference>
<sequence length="233" mass="25958">MSLIFFCSNVVELIVASISHYLGVRVCTKPDWYLGLPSMVRRNKRRAFQELKDRMRSQIESWVSLADFGGSVIVVGVVFIGVIGLSYDIVRKVICYLKELNAVQERLPGCLIRVEHWRPLEGTILKVNFDASFTLACSHVVRLAMDLGLQEVTFEGDSLIVICKACSPLYDVSAVRAYIQDVKVMASSFHRCLFSHISHEGNTIAHLLATTGMRSGGCSFLSCNTPNPNLLLE</sequence>
<feature type="domain" description="RNase H type-1" evidence="2">
    <location>
        <begin position="135"/>
        <end position="210"/>
    </location>
</feature>
<keyword evidence="1" id="KW-0472">Membrane</keyword>
<evidence type="ECO:0000256" key="1">
    <source>
        <dbReference type="SAM" id="Phobius"/>
    </source>
</evidence>
<dbReference type="Gene3D" id="3.30.420.10">
    <property type="entry name" value="Ribonuclease H-like superfamily/Ribonuclease H"/>
    <property type="match status" value="1"/>
</dbReference>
<accession>A0A7J8YTL4</accession>
<dbReference type="InterPro" id="IPR044730">
    <property type="entry name" value="RNase_H-like_dom_plant"/>
</dbReference>
<gene>
    <name evidence="3" type="ORF">Goari_005641</name>
</gene>
<dbReference type="Proteomes" id="UP000593577">
    <property type="component" value="Unassembled WGS sequence"/>
</dbReference>
<proteinExistence type="predicted"/>
<reference evidence="3 4" key="1">
    <citation type="journal article" date="2019" name="Genome Biol. Evol.">
        <title>Insights into the evolution of the New World diploid cottons (Gossypium, subgenus Houzingenia) based on genome sequencing.</title>
        <authorList>
            <person name="Grover C.E."/>
            <person name="Arick M.A. 2nd"/>
            <person name="Thrash A."/>
            <person name="Conover J.L."/>
            <person name="Sanders W.S."/>
            <person name="Peterson D.G."/>
            <person name="Frelichowski J.E."/>
            <person name="Scheffler J.A."/>
            <person name="Scheffler B.E."/>
            <person name="Wendel J.F."/>
        </authorList>
    </citation>
    <scope>NUCLEOTIDE SEQUENCE [LARGE SCALE GENOMIC DNA]</scope>
    <source>
        <strain evidence="3">185</strain>
        <tissue evidence="3">Leaf</tissue>
    </source>
</reference>
<dbReference type="CDD" id="cd06222">
    <property type="entry name" value="RNase_H_like"/>
    <property type="match status" value="1"/>
</dbReference>
<keyword evidence="4" id="KW-1185">Reference proteome</keyword>
<dbReference type="InterPro" id="IPR036397">
    <property type="entry name" value="RNaseH_sf"/>
</dbReference>
<dbReference type="InterPro" id="IPR002156">
    <property type="entry name" value="RNaseH_domain"/>
</dbReference>
<feature type="transmembrane region" description="Helical" evidence="1">
    <location>
        <begin position="62"/>
        <end position="87"/>
    </location>
</feature>
<evidence type="ECO:0000259" key="2">
    <source>
        <dbReference type="Pfam" id="PF13456"/>
    </source>
</evidence>